<evidence type="ECO:0000313" key="1">
    <source>
        <dbReference type="EnsemblMetazoa" id="G7290.1:cds"/>
    </source>
</evidence>
<dbReference type="EnsemblMetazoa" id="G7290.1">
    <property type="protein sequence ID" value="G7290.1:cds"/>
    <property type="gene ID" value="G7290"/>
</dbReference>
<accession>A0A8W8NT13</accession>
<evidence type="ECO:0000313" key="2">
    <source>
        <dbReference type="Proteomes" id="UP000005408"/>
    </source>
</evidence>
<sequence>MQLVFEDWLVSVTHGDLLFYGRYSTGQENLAGFTTLRIIQVTGKFTASAKKPRTDPTQLRFVLLLYVMSVSASGFILDYRDLVNNDPDSSPQSKSAFLQRFIRRLRSDDLDTDLNLRTLVPRDYNSGRFEGTSVKRDYGINPPFHELCRMMNMPYCSYRS</sequence>
<protein>
    <submittedName>
        <fullName evidence="1">Uncharacterized protein</fullName>
    </submittedName>
</protein>
<proteinExistence type="predicted"/>
<reference evidence="1" key="1">
    <citation type="submission" date="2022-08" db="UniProtKB">
        <authorList>
            <consortium name="EnsemblMetazoa"/>
        </authorList>
    </citation>
    <scope>IDENTIFICATION</scope>
    <source>
        <strain evidence="1">05x7-T-G4-1.051#20</strain>
    </source>
</reference>
<name>A0A8W8NT13_MAGGI</name>
<keyword evidence="2" id="KW-1185">Reference proteome</keyword>
<dbReference type="Proteomes" id="UP000005408">
    <property type="component" value="Unassembled WGS sequence"/>
</dbReference>
<organism evidence="1 2">
    <name type="scientific">Magallana gigas</name>
    <name type="common">Pacific oyster</name>
    <name type="synonym">Crassostrea gigas</name>
    <dbReference type="NCBI Taxonomy" id="29159"/>
    <lineage>
        <taxon>Eukaryota</taxon>
        <taxon>Metazoa</taxon>
        <taxon>Spiralia</taxon>
        <taxon>Lophotrochozoa</taxon>
        <taxon>Mollusca</taxon>
        <taxon>Bivalvia</taxon>
        <taxon>Autobranchia</taxon>
        <taxon>Pteriomorphia</taxon>
        <taxon>Ostreida</taxon>
        <taxon>Ostreoidea</taxon>
        <taxon>Ostreidae</taxon>
        <taxon>Magallana</taxon>
    </lineage>
</organism>
<dbReference type="AlphaFoldDB" id="A0A8W8NT13"/>